<feature type="domain" description="Methyltransferase type 11" evidence="1">
    <location>
        <begin position="43"/>
        <end position="133"/>
    </location>
</feature>
<dbReference type="PANTHER" id="PTHR43464:SF94">
    <property type="entry name" value="MALONYL-[ACYL-CARRIER PROTEIN] O-METHYLTRANSFERASE"/>
    <property type="match status" value="1"/>
</dbReference>
<keyword evidence="2" id="KW-0808">Transferase</keyword>
<keyword evidence="2" id="KW-0489">Methyltransferase</keyword>
<dbReference type="AlphaFoldDB" id="A0A2H3KZV4"/>
<dbReference type="InterPro" id="IPR029063">
    <property type="entry name" value="SAM-dependent_MTases_sf"/>
</dbReference>
<dbReference type="CDD" id="cd02440">
    <property type="entry name" value="AdoMet_MTases"/>
    <property type="match status" value="1"/>
</dbReference>
<protein>
    <submittedName>
        <fullName evidence="2">Methyltransferase type 11</fullName>
    </submittedName>
</protein>
<evidence type="ECO:0000259" key="1">
    <source>
        <dbReference type="Pfam" id="PF08241"/>
    </source>
</evidence>
<dbReference type="InterPro" id="IPR013216">
    <property type="entry name" value="Methyltransf_11"/>
</dbReference>
<dbReference type="GO" id="GO:0032259">
    <property type="term" value="P:methylation"/>
    <property type="evidence" value="ECO:0007669"/>
    <property type="project" value="UniProtKB-KW"/>
</dbReference>
<dbReference type="GO" id="GO:0008757">
    <property type="term" value="F:S-adenosylmethionine-dependent methyltransferase activity"/>
    <property type="evidence" value="ECO:0007669"/>
    <property type="project" value="InterPro"/>
</dbReference>
<evidence type="ECO:0000313" key="3">
    <source>
        <dbReference type="Proteomes" id="UP000220922"/>
    </source>
</evidence>
<dbReference type="Proteomes" id="UP000220922">
    <property type="component" value="Unassembled WGS sequence"/>
</dbReference>
<comment type="caution">
    <text evidence="2">The sequence shown here is derived from an EMBL/GenBank/DDBJ whole genome shotgun (WGS) entry which is preliminary data.</text>
</comment>
<keyword evidence="3" id="KW-1185">Reference proteome</keyword>
<dbReference type="Pfam" id="PF08241">
    <property type="entry name" value="Methyltransf_11"/>
    <property type="match status" value="1"/>
</dbReference>
<gene>
    <name evidence="2" type="ORF">A9Q02_11520</name>
</gene>
<dbReference type="PANTHER" id="PTHR43464">
    <property type="entry name" value="METHYLTRANSFERASE"/>
    <property type="match status" value="1"/>
</dbReference>
<dbReference type="OrthoDB" id="9757640at2"/>
<name>A0A2H3KZV4_9CHLR</name>
<dbReference type="EMBL" id="LYXE01000066">
    <property type="protein sequence ID" value="PDV99570.1"/>
    <property type="molecule type" value="Genomic_DNA"/>
</dbReference>
<reference evidence="2 3" key="1">
    <citation type="submission" date="2016-05" db="EMBL/GenBank/DDBJ databases">
        <authorList>
            <person name="Lavstsen T."/>
            <person name="Jespersen J.S."/>
        </authorList>
    </citation>
    <scope>NUCLEOTIDE SEQUENCE [LARGE SCALE GENOMIC DNA]</scope>
    <source>
        <strain evidence="2 3">B7-9</strain>
    </source>
</reference>
<evidence type="ECO:0000313" key="2">
    <source>
        <dbReference type="EMBL" id="PDV99570.1"/>
    </source>
</evidence>
<organism evidence="2 3">
    <name type="scientific">Candidatus Chloroploca asiatica</name>
    <dbReference type="NCBI Taxonomy" id="1506545"/>
    <lineage>
        <taxon>Bacteria</taxon>
        <taxon>Bacillati</taxon>
        <taxon>Chloroflexota</taxon>
        <taxon>Chloroflexia</taxon>
        <taxon>Chloroflexales</taxon>
        <taxon>Chloroflexineae</taxon>
        <taxon>Oscillochloridaceae</taxon>
        <taxon>Candidatus Chloroploca</taxon>
    </lineage>
</organism>
<sequence>MEKGEYVTMAAVERQHWWYVGMRTLSAVWLDQVFADRHDLQILDAGCGTGGDALFLRRYGTVIGLDYAAEAAAFVGERLPGRFARGSVLDLPFAEHSFDLVTSYDVLYHTGVPDEAPALREVRRVLRPEGHLLLRLPAYEWLRSRHDRQVHTRRRYVASEVRQMLAKAGFVVERLSYVLSLLFPLPATTRWLERFQSDHGEASAMELPGTMLNTILYLPMAFEANWLKMGGTFPYGLSILCLARVKPALPKTMLPRMVK</sequence>
<dbReference type="Gene3D" id="3.40.50.150">
    <property type="entry name" value="Vaccinia Virus protein VP39"/>
    <property type="match status" value="1"/>
</dbReference>
<proteinExistence type="predicted"/>
<accession>A0A2H3KZV4</accession>
<dbReference type="SUPFAM" id="SSF53335">
    <property type="entry name" value="S-adenosyl-L-methionine-dependent methyltransferases"/>
    <property type="match status" value="1"/>
</dbReference>
<dbReference type="RefSeq" id="WP_097651734.1">
    <property type="nucleotide sequence ID" value="NZ_LYXE01000066.1"/>
</dbReference>